<dbReference type="PRINTS" id="PR00625">
    <property type="entry name" value="JDOMAIN"/>
</dbReference>
<dbReference type="PROSITE" id="PS50076">
    <property type="entry name" value="DNAJ_2"/>
    <property type="match status" value="1"/>
</dbReference>
<evidence type="ECO:0000313" key="5">
    <source>
        <dbReference type="EMBL" id="KRU12605.1"/>
    </source>
</evidence>
<dbReference type="InterPro" id="IPR050817">
    <property type="entry name" value="DjlA_DnaK_co-chaperone"/>
</dbReference>
<dbReference type="KEGG" id="cpat:CLPA_c13010"/>
<dbReference type="AlphaFoldDB" id="A0A0H3J8K3"/>
<name>A0A0H3J8K3_CLOPA</name>
<reference evidence="5" key="2">
    <citation type="submission" date="2015-10" db="EMBL/GenBank/DDBJ databases">
        <title>Improved Draft Genome Sequence of Clostridium pasteurianum Strain ATCC 6013 (DSM 525) Using a Hybrid Next-Generation Sequencing Approach.</title>
        <authorList>
            <person name="Pyne M.E."/>
            <person name="Utturkar S.M."/>
            <person name="Brown S.D."/>
            <person name="Moo-Young M."/>
            <person name="Chung D.A."/>
            <person name="Chou P.C."/>
        </authorList>
    </citation>
    <scope>NUCLEOTIDE SEQUENCE</scope>
    <source>
        <strain evidence="5">ATCC 6013</strain>
    </source>
</reference>
<dbReference type="Proteomes" id="UP000030905">
    <property type="component" value="Chromosome"/>
</dbReference>
<accession>A0A0H3J8K3</accession>
<dbReference type="Proteomes" id="UP000028042">
    <property type="component" value="Unassembled WGS sequence"/>
</dbReference>
<dbReference type="SUPFAM" id="SSF48452">
    <property type="entry name" value="TPR-like"/>
    <property type="match status" value="1"/>
</dbReference>
<dbReference type="PANTHER" id="PTHR24074">
    <property type="entry name" value="CO-CHAPERONE PROTEIN DJLA"/>
    <property type="match status" value="1"/>
</dbReference>
<feature type="region of interest" description="Disordered" evidence="2">
    <location>
        <begin position="62"/>
        <end position="86"/>
    </location>
</feature>
<dbReference type="Pfam" id="PF00226">
    <property type="entry name" value="DnaJ"/>
    <property type="match status" value="1"/>
</dbReference>
<dbReference type="EMBL" id="JPGY02000001">
    <property type="protein sequence ID" value="KRU12605.1"/>
    <property type="molecule type" value="Genomic_DNA"/>
</dbReference>
<dbReference type="InterPro" id="IPR001623">
    <property type="entry name" value="DnaJ_domain"/>
</dbReference>
<dbReference type="KEGG" id="cpae:CPAST_c13010"/>
<dbReference type="GeneID" id="93073480"/>
<protein>
    <submittedName>
        <fullName evidence="4">DnaJ family molecular chaperone</fullName>
    </submittedName>
    <submittedName>
        <fullName evidence="5">Heat shock protein DnaJ domain protein</fullName>
    </submittedName>
</protein>
<evidence type="ECO:0000256" key="1">
    <source>
        <dbReference type="ARBA" id="ARBA00022705"/>
    </source>
</evidence>
<dbReference type="SUPFAM" id="SSF46565">
    <property type="entry name" value="Chaperone J-domain"/>
    <property type="match status" value="1"/>
</dbReference>
<evidence type="ECO:0000256" key="2">
    <source>
        <dbReference type="SAM" id="MobiDB-lite"/>
    </source>
</evidence>
<dbReference type="SMART" id="SM00271">
    <property type="entry name" value="DnaJ"/>
    <property type="match status" value="1"/>
</dbReference>
<dbReference type="GO" id="GO:0006260">
    <property type="term" value="P:DNA replication"/>
    <property type="evidence" value="ECO:0007669"/>
    <property type="project" value="UniProtKB-KW"/>
</dbReference>
<keyword evidence="7" id="KW-1185">Reference proteome</keyword>
<gene>
    <name evidence="4" type="ORF">CLPA_c13010</name>
    <name evidence="5" type="ORF">CP6013_01853</name>
</gene>
<reference evidence="4 7" key="1">
    <citation type="journal article" date="2015" name="Genome Announc.">
        <title>Complete Genome Sequence of the Nitrogen-Fixing and Solvent-Producing Clostridium pasteurianum DSM 525.</title>
        <authorList>
            <person name="Poehlein A."/>
            <person name="Grosse-Honebrink A."/>
            <person name="Zhang Y."/>
            <person name="Minton N.P."/>
            <person name="Daniel R."/>
        </authorList>
    </citation>
    <scope>NUCLEOTIDE SEQUENCE [LARGE SCALE GENOMIC DNA]</scope>
    <source>
        <strain evidence="4">DSM 525</strain>
        <strain evidence="7">DSM 525 / ATCC 6013</strain>
    </source>
</reference>
<dbReference type="InterPro" id="IPR036869">
    <property type="entry name" value="J_dom_sf"/>
</dbReference>
<evidence type="ECO:0000313" key="4">
    <source>
        <dbReference type="EMBL" id="AJA51388.1"/>
    </source>
</evidence>
<dbReference type="InterPro" id="IPR011990">
    <property type="entry name" value="TPR-like_helical_dom_sf"/>
</dbReference>
<dbReference type="EMBL" id="CP009268">
    <property type="protein sequence ID" value="AJA51388.1"/>
    <property type="molecule type" value="Genomic_DNA"/>
</dbReference>
<proteinExistence type="predicted"/>
<sequence>MRNPYEVLEIKEGASEAEIKKAYRELAKKYHPDQYGNNPLKDLAEEKMREINEAYDYLLKNSNSSKRNSSYNNSNTSGNQNYNQDYNSQYSGTNADLYNSVRVDINNGNLSSAEQKLAGVKIRDAEWNFLMGSVCMRKGWYDNAQSYITMAYNLNPQNPEYRDAFQALNQRNNTYRDPYFNRGGNDRDDCCKICVSIWCADQLCDCMGGGC</sequence>
<organism evidence="4 7">
    <name type="scientific">Clostridium pasteurianum DSM 525 = ATCC 6013</name>
    <dbReference type="NCBI Taxonomy" id="1262449"/>
    <lineage>
        <taxon>Bacteria</taxon>
        <taxon>Bacillati</taxon>
        <taxon>Bacillota</taxon>
        <taxon>Clostridia</taxon>
        <taxon>Eubacteriales</taxon>
        <taxon>Clostridiaceae</taxon>
        <taxon>Clostridium</taxon>
    </lineage>
</organism>
<reference evidence="5 6" key="3">
    <citation type="journal article" name="Genome Announc.">
        <title>Improved Draft Genome Sequence of Clostridium pasteurianum Strain ATCC 6013 (DSM 525) Using a Hybrid Next-Generation Sequencing Approach.</title>
        <authorList>
            <person name="Pyne M.E."/>
            <person name="Utturkar S."/>
            <person name="Brown S.D."/>
            <person name="Moo-Young M."/>
            <person name="Chung D.A."/>
            <person name="Chou C.P."/>
        </authorList>
    </citation>
    <scope>NUCLEOTIDE SEQUENCE [LARGE SCALE GENOMIC DNA]</scope>
    <source>
        <strain evidence="5 6">ATCC 6013</strain>
    </source>
</reference>
<dbReference type="eggNOG" id="COG0484">
    <property type="taxonomic scope" value="Bacteria"/>
</dbReference>
<evidence type="ECO:0000313" key="7">
    <source>
        <dbReference type="Proteomes" id="UP000030905"/>
    </source>
</evidence>
<dbReference type="RefSeq" id="WP_003446204.1">
    <property type="nucleotide sequence ID" value="NZ_ANZB01000009.1"/>
</dbReference>
<feature type="domain" description="J" evidence="3">
    <location>
        <begin position="3"/>
        <end position="75"/>
    </location>
</feature>
<evidence type="ECO:0000313" key="6">
    <source>
        <dbReference type="Proteomes" id="UP000028042"/>
    </source>
</evidence>
<keyword evidence="5" id="KW-0346">Stress response</keyword>
<dbReference type="PATRIC" id="fig|1262449.3.peg.2718"/>
<dbReference type="Gene3D" id="1.10.287.110">
    <property type="entry name" value="DnaJ domain"/>
    <property type="match status" value="1"/>
</dbReference>
<keyword evidence="1" id="KW-0235">DNA replication</keyword>
<evidence type="ECO:0000259" key="3">
    <source>
        <dbReference type="PROSITE" id="PS50076"/>
    </source>
</evidence>
<dbReference type="CDD" id="cd06257">
    <property type="entry name" value="DnaJ"/>
    <property type="match status" value="1"/>
</dbReference>